<feature type="compositionally biased region" description="Polar residues" evidence="1">
    <location>
        <begin position="74"/>
        <end position="90"/>
    </location>
</feature>
<proteinExistence type="predicted"/>
<sequence>MTKYKVDSGPKRSPGDGDEDPIFLTSPENQPNNTRPEATSQDMRPIGTAPRTLPLQAGKSSGAQECLCKPPSHATLTPGTPRSGKTSLHSFTYAPRSLDPSYSSPQQSPFGKQERGFQIGGRTSVFFHPKEGNKIGTTSPSRRQSDPEGAQQ</sequence>
<dbReference type="AlphaFoldDB" id="A0AAN8X6H0"/>
<accession>A0AAN8X6H0</accession>
<evidence type="ECO:0000313" key="3">
    <source>
        <dbReference type="Proteomes" id="UP001381693"/>
    </source>
</evidence>
<feature type="compositionally biased region" description="Basic and acidic residues" evidence="1">
    <location>
        <begin position="1"/>
        <end position="15"/>
    </location>
</feature>
<evidence type="ECO:0000256" key="1">
    <source>
        <dbReference type="SAM" id="MobiDB-lite"/>
    </source>
</evidence>
<keyword evidence="3" id="KW-1185">Reference proteome</keyword>
<name>A0AAN8X6H0_HALRR</name>
<feature type="non-terminal residue" evidence="2">
    <location>
        <position position="152"/>
    </location>
</feature>
<feature type="compositionally biased region" description="Polar residues" evidence="1">
    <location>
        <begin position="26"/>
        <end position="42"/>
    </location>
</feature>
<feature type="region of interest" description="Disordered" evidence="1">
    <location>
        <begin position="1"/>
        <end position="152"/>
    </location>
</feature>
<dbReference type="EMBL" id="JAXCGZ010008815">
    <property type="protein sequence ID" value="KAK7077447.1"/>
    <property type="molecule type" value="Genomic_DNA"/>
</dbReference>
<reference evidence="2 3" key="1">
    <citation type="submission" date="2023-11" db="EMBL/GenBank/DDBJ databases">
        <title>Halocaridina rubra genome assembly.</title>
        <authorList>
            <person name="Smith C."/>
        </authorList>
    </citation>
    <scope>NUCLEOTIDE SEQUENCE [LARGE SCALE GENOMIC DNA]</scope>
    <source>
        <strain evidence="2">EP-1</strain>
        <tissue evidence="2">Whole</tissue>
    </source>
</reference>
<evidence type="ECO:0000313" key="2">
    <source>
        <dbReference type="EMBL" id="KAK7077447.1"/>
    </source>
</evidence>
<dbReference type="Proteomes" id="UP001381693">
    <property type="component" value="Unassembled WGS sequence"/>
</dbReference>
<feature type="compositionally biased region" description="Polar residues" evidence="1">
    <location>
        <begin position="100"/>
        <end position="110"/>
    </location>
</feature>
<organism evidence="2 3">
    <name type="scientific">Halocaridina rubra</name>
    <name type="common">Hawaiian red shrimp</name>
    <dbReference type="NCBI Taxonomy" id="373956"/>
    <lineage>
        <taxon>Eukaryota</taxon>
        <taxon>Metazoa</taxon>
        <taxon>Ecdysozoa</taxon>
        <taxon>Arthropoda</taxon>
        <taxon>Crustacea</taxon>
        <taxon>Multicrustacea</taxon>
        <taxon>Malacostraca</taxon>
        <taxon>Eumalacostraca</taxon>
        <taxon>Eucarida</taxon>
        <taxon>Decapoda</taxon>
        <taxon>Pleocyemata</taxon>
        <taxon>Caridea</taxon>
        <taxon>Atyoidea</taxon>
        <taxon>Atyidae</taxon>
        <taxon>Halocaridina</taxon>
    </lineage>
</organism>
<gene>
    <name evidence="2" type="ORF">SK128_007277</name>
</gene>
<protein>
    <submittedName>
        <fullName evidence="2">Uncharacterized protein</fullName>
    </submittedName>
</protein>
<comment type="caution">
    <text evidence="2">The sequence shown here is derived from an EMBL/GenBank/DDBJ whole genome shotgun (WGS) entry which is preliminary data.</text>
</comment>